<accession>A0AAN1BIM3</accession>
<proteinExistence type="predicted"/>
<name>A0AAN1BIM3_RHIET</name>
<dbReference type="Proteomes" id="UP000194159">
    <property type="component" value="Chromosome"/>
</dbReference>
<gene>
    <name evidence="1" type="ORF">NXC12_CH03992</name>
</gene>
<organism evidence="1 2">
    <name type="scientific">Rhizobium etli</name>
    <dbReference type="NCBI Taxonomy" id="29449"/>
    <lineage>
        <taxon>Bacteria</taxon>
        <taxon>Pseudomonadati</taxon>
        <taxon>Pseudomonadota</taxon>
        <taxon>Alphaproteobacteria</taxon>
        <taxon>Hyphomicrobiales</taxon>
        <taxon>Rhizobiaceae</taxon>
        <taxon>Rhizobium/Agrobacterium group</taxon>
        <taxon>Rhizobium</taxon>
    </lineage>
</organism>
<evidence type="ECO:0000313" key="1">
    <source>
        <dbReference type="EMBL" id="ARQ11944.1"/>
    </source>
</evidence>
<evidence type="ECO:0000313" key="2">
    <source>
        <dbReference type="Proteomes" id="UP000194159"/>
    </source>
</evidence>
<dbReference type="EMBL" id="CP020906">
    <property type="protein sequence ID" value="ARQ11944.1"/>
    <property type="molecule type" value="Genomic_DNA"/>
</dbReference>
<dbReference type="AlphaFoldDB" id="A0AAN1BIM3"/>
<sequence length="64" mass="6915">MQQISVIAGFTERRRDVILRTVPEGIVIPVRLLMVARVSMGAAASVENRHLAAAGLFGQTLNRG</sequence>
<reference evidence="1 2" key="1">
    <citation type="submission" date="2017-04" db="EMBL/GenBank/DDBJ databases">
        <title>Complete genome sequences of Rhizobium genomic linages associated to common bean (phaseolus vulgaris).</title>
        <authorList>
            <person name="Santamaria R.I."/>
            <person name="Bustos P."/>
            <person name="Perez-Carrascal O."/>
            <person name="Martinez-Flores I."/>
            <person name="Juarez S."/>
            <person name="Lozano L."/>
            <person name="Miranda F."/>
            <person name="Vinuesa P."/>
            <person name="Martinez-Romero E."/>
            <person name="Cevallos M.A."/>
            <person name="Romero D."/>
            <person name="Davila G."/>
            <person name="Gonzalez V."/>
        </authorList>
    </citation>
    <scope>NUCLEOTIDE SEQUENCE [LARGE SCALE GENOMIC DNA]</scope>
    <source>
        <strain evidence="1 2">NXC12</strain>
    </source>
</reference>
<protein>
    <submittedName>
        <fullName evidence="1">Uncharacterized protein</fullName>
    </submittedName>
</protein>